<dbReference type="Gene3D" id="3.30.160.20">
    <property type="match status" value="2"/>
</dbReference>
<feature type="region of interest" description="Disordered" evidence="3">
    <location>
        <begin position="1"/>
        <end position="27"/>
    </location>
</feature>
<evidence type="ECO:0000313" key="6">
    <source>
        <dbReference type="Proteomes" id="UP000247498"/>
    </source>
</evidence>
<dbReference type="PANTHER" id="PTHR46205:SF3">
    <property type="entry name" value="LOQUACIOUS, ISOFORM B"/>
    <property type="match status" value="1"/>
</dbReference>
<dbReference type="SUPFAM" id="SSF54768">
    <property type="entry name" value="dsRNA-binding domain-like"/>
    <property type="match status" value="2"/>
</dbReference>
<dbReference type="PROSITE" id="PS50137">
    <property type="entry name" value="DS_RBD"/>
    <property type="match status" value="2"/>
</dbReference>
<dbReference type="STRING" id="307507.A0A2V0PBU2"/>
<sequence>MASRARTTAAASGAAAGAAPPAAAVPPLPSALLLGRLRLGDALAPAAGGGAGGDDGAGASQGGSSPRSDYGTPPGSPRARGVDEAGGGSGSGSSSSGEGSDTEAAPPAPPALAVPNAAAGGPAAAQGQANHKGALLEAAARLRVAPPPAFQLVDTQGPPHAPTFTVRVVSGAPGGGGGAPLSAQGVGTSRKAAEHDAARAMLALPQWTAAAATAGAAGGAAGGGAAAAGGAPGGAAGGPNPKGELQELVMKGRLQALGVPSYELPAYESEARQGPAHLPVFVERVRLRRREGAAPLAAAGEGASRKAAQAEAARAMLRLLAQTGAEA</sequence>
<evidence type="ECO:0000256" key="1">
    <source>
        <dbReference type="ARBA" id="ARBA00022884"/>
    </source>
</evidence>
<dbReference type="GO" id="GO:0070920">
    <property type="term" value="P:regulation of regulatory ncRNA processing"/>
    <property type="evidence" value="ECO:0007669"/>
    <property type="project" value="TreeGrafter"/>
</dbReference>
<proteinExistence type="predicted"/>
<dbReference type="GO" id="GO:0070578">
    <property type="term" value="C:RISC-loading complex"/>
    <property type="evidence" value="ECO:0007669"/>
    <property type="project" value="TreeGrafter"/>
</dbReference>
<comment type="caution">
    <text evidence="5">The sequence shown here is derived from an EMBL/GenBank/DDBJ whole genome shotgun (WGS) entry which is preliminary data.</text>
</comment>
<keyword evidence="6" id="KW-1185">Reference proteome</keyword>
<feature type="compositionally biased region" description="Low complexity" evidence="3">
    <location>
        <begin position="113"/>
        <end position="130"/>
    </location>
</feature>
<dbReference type="InterPro" id="IPR051247">
    <property type="entry name" value="RLC_Component"/>
</dbReference>
<dbReference type="InParanoid" id="A0A2V0PBU2"/>
<dbReference type="Pfam" id="PF00035">
    <property type="entry name" value="dsrm"/>
    <property type="match status" value="2"/>
</dbReference>
<name>A0A2V0PBU2_9CHLO</name>
<dbReference type="GO" id="GO:0016442">
    <property type="term" value="C:RISC complex"/>
    <property type="evidence" value="ECO:0007669"/>
    <property type="project" value="TreeGrafter"/>
</dbReference>
<dbReference type="SMART" id="SM00358">
    <property type="entry name" value="DSRM"/>
    <property type="match status" value="2"/>
</dbReference>
<dbReference type="Proteomes" id="UP000247498">
    <property type="component" value="Unassembled WGS sequence"/>
</dbReference>
<evidence type="ECO:0000259" key="4">
    <source>
        <dbReference type="PROSITE" id="PS50137"/>
    </source>
</evidence>
<dbReference type="AlphaFoldDB" id="A0A2V0PBU2"/>
<dbReference type="EMBL" id="BDRX01000063">
    <property type="protein sequence ID" value="GBF95350.1"/>
    <property type="molecule type" value="Genomic_DNA"/>
</dbReference>
<dbReference type="CDD" id="cd10845">
    <property type="entry name" value="DSRM_RNAse_III_family"/>
    <property type="match status" value="1"/>
</dbReference>
<feature type="region of interest" description="Disordered" evidence="3">
    <location>
        <begin position="43"/>
        <end position="130"/>
    </location>
</feature>
<dbReference type="GO" id="GO:0003725">
    <property type="term" value="F:double-stranded RNA binding"/>
    <property type="evidence" value="ECO:0007669"/>
    <property type="project" value="TreeGrafter"/>
</dbReference>
<evidence type="ECO:0000256" key="3">
    <source>
        <dbReference type="SAM" id="MobiDB-lite"/>
    </source>
</evidence>
<evidence type="ECO:0000256" key="2">
    <source>
        <dbReference type="PROSITE-ProRule" id="PRU00266"/>
    </source>
</evidence>
<feature type="compositionally biased region" description="Gly residues" evidence="3">
    <location>
        <begin position="221"/>
        <end position="237"/>
    </location>
</feature>
<dbReference type="GO" id="GO:0005737">
    <property type="term" value="C:cytoplasm"/>
    <property type="evidence" value="ECO:0007669"/>
    <property type="project" value="TreeGrafter"/>
</dbReference>
<dbReference type="GO" id="GO:0030422">
    <property type="term" value="P:siRNA processing"/>
    <property type="evidence" value="ECO:0007669"/>
    <property type="project" value="TreeGrafter"/>
</dbReference>
<feature type="domain" description="DRBM" evidence="4">
    <location>
        <begin position="130"/>
        <end position="202"/>
    </location>
</feature>
<accession>A0A2V0PBU2</accession>
<feature type="region of interest" description="Disordered" evidence="3">
    <location>
        <begin position="221"/>
        <end position="244"/>
    </location>
</feature>
<feature type="compositionally biased region" description="Low complexity" evidence="3">
    <location>
        <begin position="1"/>
        <end position="22"/>
    </location>
</feature>
<protein>
    <recommendedName>
        <fullName evidence="4">DRBM domain-containing protein</fullName>
    </recommendedName>
</protein>
<dbReference type="GO" id="GO:0005634">
    <property type="term" value="C:nucleus"/>
    <property type="evidence" value="ECO:0007669"/>
    <property type="project" value="TreeGrafter"/>
</dbReference>
<dbReference type="PANTHER" id="PTHR46205">
    <property type="entry name" value="LOQUACIOUS, ISOFORM B"/>
    <property type="match status" value="1"/>
</dbReference>
<organism evidence="5 6">
    <name type="scientific">Raphidocelis subcapitata</name>
    <dbReference type="NCBI Taxonomy" id="307507"/>
    <lineage>
        <taxon>Eukaryota</taxon>
        <taxon>Viridiplantae</taxon>
        <taxon>Chlorophyta</taxon>
        <taxon>core chlorophytes</taxon>
        <taxon>Chlorophyceae</taxon>
        <taxon>CS clade</taxon>
        <taxon>Sphaeropleales</taxon>
        <taxon>Selenastraceae</taxon>
        <taxon>Raphidocelis</taxon>
    </lineage>
</organism>
<feature type="domain" description="DRBM" evidence="4">
    <location>
        <begin position="240"/>
        <end position="322"/>
    </location>
</feature>
<feature type="compositionally biased region" description="Gly residues" evidence="3">
    <location>
        <begin position="47"/>
        <end position="61"/>
    </location>
</feature>
<evidence type="ECO:0000313" key="5">
    <source>
        <dbReference type="EMBL" id="GBF95350.1"/>
    </source>
</evidence>
<gene>
    <name evidence="5" type="ORF">Rsub_07778</name>
</gene>
<reference evidence="5 6" key="1">
    <citation type="journal article" date="2018" name="Sci. Rep.">
        <title>Raphidocelis subcapitata (=Pseudokirchneriella subcapitata) provides an insight into genome evolution and environmental adaptations in the Sphaeropleales.</title>
        <authorList>
            <person name="Suzuki S."/>
            <person name="Yamaguchi H."/>
            <person name="Nakajima N."/>
            <person name="Kawachi M."/>
        </authorList>
    </citation>
    <scope>NUCLEOTIDE SEQUENCE [LARGE SCALE GENOMIC DNA]</scope>
    <source>
        <strain evidence="5 6">NIES-35</strain>
    </source>
</reference>
<keyword evidence="1 2" id="KW-0694">RNA-binding</keyword>
<dbReference type="InterPro" id="IPR014720">
    <property type="entry name" value="dsRBD_dom"/>
</dbReference>
<dbReference type="GO" id="GO:0035197">
    <property type="term" value="F:siRNA binding"/>
    <property type="evidence" value="ECO:0007669"/>
    <property type="project" value="TreeGrafter"/>
</dbReference>